<dbReference type="GO" id="GO:0016020">
    <property type="term" value="C:membrane"/>
    <property type="evidence" value="ECO:0007669"/>
    <property type="project" value="TreeGrafter"/>
</dbReference>
<sequence>MVVCSHCLIYARLITGEPIGSPLKEALGAVGVQIFFCITGFLFTRKAMYGPIDVPSLISSRVRRIVPLYLFCMTAGITIAAYIASSVPDAPPVVYQDVLRAYAYGFIVDKVPSIAGMPISGQIGQVWTLSWEWTFYLFVPFIAAVVTSRTWIVAALVFLGACALYQFQVSDQVWAFFLPGVVCGVISDKVKIGTAVSVLLFAAGVATFGASLWMDVTPYGITRLALCAIGFPCLLFGHQYALSIRPLRILGEVSYSIYMLHLIFASGFYFIVANNWDIFKTSEDKILFGLVALAGMLIFSFVTYALIERPFMKTAAIGSATPSSPALRAVDAGAGRVASVNQ</sequence>
<feature type="transmembrane region" description="Helical" evidence="1">
    <location>
        <begin position="195"/>
        <end position="214"/>
    </location>
</feature>
<dbReference type="PANTHER" id="PTHR23028">
    <property type="entry name" value="ACETYLTRANSFERASE"/>
    <property type="match status" value="1"/>
</dbReference>
<dbReference type="Pfam" id="PF01757">
    <property type="entry name" value="Acyl_transf_3"/>
    <property type="match status" value="1"/>
</dbReference>
<keyword evidence="1" id="KW-0812">Transmembrane</keyword>
<dbReference type="AlphaFoldDB" id="A0A0P8ZPN0"/>
<feature type="domain" description="Acyltransferase 3" evidence="2">
    <location>
        <begin position="1"/>
        <end position="304"/>
    </location>
</feature>
<keyword evidence="1" id="KW-0472">Membrane</keyword>
<keyword evidence="3" id="KW-0808">Transferase</keyword>
<evidence type="ECO:0000259" key="2">
    <source>
        <dbReference type="Pfam" id="PF01757"/>
    </source>
</evidence>
<dbReference type="PANTHER" id="PTHR23028:SF53">
    <property type="entry name" value="ACYL_TRANSF_3 DOMAIN-CONTAINING PROTEIN"/>
    <property type="match status" value="1"/>
</dbReference>
<feature type="transmembrane region" description="Helical" evidence="1">
    <location>
        <begin position="65"/>
        <end position="84"/>
    </location>
</feature>
<name>A0A0P8ZPN0_PSEFL</name>
<organism evidence="3 4">
    <name type="scientific">Pseudomonas fluorescens</name>
    <dbReference type="NCBI Taxonomy" id="294"/>
    <lineage>
        <taxon>Bacteria</taxon>
        <taxon>Pseudomonadati</taxon>
        <taxon>Pseudomonadota</taxon>
        <taxon>Gammaproteobacteria</taxon>
        <taxon>Pseudomonadales</taxon>
        <taxon>Pseudomonadaceae</taxon>
        <taxon>Pseudomonas</taxon>
    </lineage>
</organism>
<protein>
    <submittedName>
        <fullName evidence="3">Acyltransferase family protein</fullName>
    </submittedName>
</protein>
<keyword evidence="1" id="KW-1133">Transmembrane helix</keyword>
<dbReference type="PATRIC" id="fig|294.162.peg.3282"/>
<comment type="caution">
    <text evidence="3">The sequence shown here is derived from an EMBL/GenBank/DDBJ whole genome shotgun (WGS) entry which is preliminary data.</text>
</comment>
<feature type="transmembrane region" description="Helical" evidence="1">
    <location>
        <begin position="253"/>
        <end position="274"/>
    </location>
</feature>
<dbReference type="InterPro" id="IPR050879">
    <property type="entry name" value="Acyltransferase_3"/>
</dbReference>
<evidence type="ECO:0000313" key="4">
    <source>
        <dbReference type="Proteomes" id="UP000050349"/>
    </source>
</evidence>
<feature type="transmembrane region" description="Helical" evidence="1">
    <location>
        <begin position="26"/>
        <end position="44"/>
    </location>
</feature>
<dbReference type="Proteomes" id="UP000050349">
    <property type="component" value="Unassembled WGS sequence"/>
</dbReference>
<dbReference type="EMBL" id="LJXB01000079">
    <property type="protein sequence ID" value="KPU59036.1"/>
    <property type="molecule type" value="Genomic_DNA"/>
</dbReference>
<dbReference type="InterPro" id="IPR002656">
    <property type="entry name" value="Acyl_transf_3_dom"/>
</dbReference>
<keyword evidence="3" id="KW-0012">Acyltransferase</keyword>
<dbReference type="GO" id="GO:0000271">
    <property type="term" value="P:polysaccharide biosynthetic process"/>
    <property type="evidence" value="ECO:0007669"/>
    <property type="project" value="TreeGrafter"/>
</dbReference>
<accession>A0A0P8ZPN0</accession>
<feature type="transmembrane region" description="Helical" evidence="1">
    <location>
        <begin position="135"/>
        <end position="165"/>
    </location>
</feature>
<reference evidence="3 4" key="1">
    <citation type="submission" date="2015-09" db="EMBL/GenBank/DDBJ databases">
        <authorList>
            <person name="Jackson K.R."/>
            <person name="Lunt B.L."/>
            <person name="Fisher J.N.B."/>
            <person name="Gardner A.V."/>
            <person name="Bailey M.E."/>
            <person name="Deus L.M."/>
            <person name="Earl A.S."/>
            <person name="Gibby P.D."/>
            <person name="Hartmann K.A."/>
            <person name="Liu J.E."/>
            <person name="Manci A.M."/>
            <person name="Nielsen D.A."/>
            <person name="Solomon M.B."/>
            <person name="Breakwell D.P."/>
            <person name="Burnett S.H."/>
            <person name="Grose J.H."/>
        </authorList>
    </citation>
    <scope>NUCLEOTIDE SEQUENCE [LARGE SCALE GENOMIC DNA]</scope>
    <source>
        <strain evidence="3 4">S613</strain>
    </source>
</reference>
<evidence type="ECO:0000256" key="1">
    <source>
        <dbReference type="SAM" id="Phobius"/>
    </source>
</evidence>
<evidence type="ECO:0000313" key="3">
    <source>
        <dbReference type="EMBL" id="KPU59036.1"/>
    </source>
</evidence>
<proteinExistence type="predicted"/>
<gene>
    <name evidence="3" type="ORF">AN403_3518</name>
</gene>
<dbReference type="GO" id="GO:0016747">
    <property type="term" value="F:acyltransferase activity, transferring groups other than amino-acyl groups"/>
    <property type="evidence" value="ECO:0007669"/>
    <property type="project" value="InterPro"/>
</dbReference>
<feature type="transmembrane region" description="Helical" evidence="1">
    <location>
        <begin position="286"/>
        <end position="307"/>
    </location>
</feature>
<feature type="transmembrane region" description="Helical" evidence="1">
    <location>
        <begin position="220"/>
        <end position="241"/>
    </location>
</feature>